<evidence type="ECO:0000256" key="1">
    <source>
        <dbReference type="SAM" id="MobiDB-lite"/>
    </source>
</evidence>
<sequence length="128" mass="14677">MTGNSTCSGSPTKTANGTPLTQSNDSSSKTRSNLVKSNQDLPNLKEDKNFRVVQDNPEEVNGTPAGTRLNEEMLEQYYRKSKQERVYRRKYEEAAYWVDGSIPNGVHPVEFREKMKDFQKENKTSFYT</sequence>
<name>A0A2B4RQG8_STYPI</name>
<evidence type="ECO:0000313" key="2">
    <source>
        <dbReference type="EMBL" id="PFX19851.1"/>
    </source>
</evidence>
<keyword evidence="3" id="KW-1185">Reference proteome</keyword>
<dbReference type="Proteomes" id="UP000225706">
    <property type="component" value="Unassembled WGS sequence"/>
</dbReference>
<organism evidence="2 3">
    <name type="scientific">Stylophora pistillata</name>
    <name type="common">Smooth cauliflower coral</name>
    <dbReference type="NCBI Taxonomy" id="50429"/>
    <lineage>
        <taxon>Eukaryota</taxon>
        <taxon>Metazoa</taxon>
        <taxon>Cnidaria</taxon>
        <taxon>Anthozoa</taxon>
        <taxon>Hexacorallia</taxon>
        <taxon>Scleractinia</taxon>
        <taxon>Astrocoeniina</taxon>
        <taxon>Pocilloporidae</taxon>
        <taxon>Stylophora</taxon>
    </lineage>
</organism>
<proteinExistence type="predicted"/>
<feature type="compositionally biased region" description="Polar residues" evidence="1">
    <location>
        <begin position="1"/>
        <end position="41"/>
    </location>
</feature>
<feature type="region of interest" description="Disordered" evidence="1">
    <location>
        <begin position="1"/>
        <end position="68"/>
    </location>
</feature>
<dbReference type="OrthoDB" id="10539588at2759"/>
<comment type="caution">
    <text evidence="2">The sequence shown here is derived from an EMBL/GenBank/DDBJ whole genome shotgun (WGS) entry which is preliminary data.</text>
</comment>
<evidence type="ECO:0000313" key="3">
    <source>
        <dbReference type="Proteomes" id="UP000225706"/>
    </source>
</evidence>
<dbReference type="AlphaFoldDB" id="A0A2B4RQG8"/>
<dbReference type="EMBL" id="LSMT01000342">
    <property type="protein sequence ID" value="PFX19851.1"/>
    <property type="molecule type" value="Genomic_DNA"/>
</dbReference>
<protein>
    <submittedName>
        <fullName evidence="2">Uncharacterized protein</fullName>
    </submittedName>
</protein>
<accession>A0A2B4RQG8</accession>
<gene>
    <name evidence="2" type="ORF">AWC38_SpisGene15726</name>
</gene>
<reference evidence="3" key="1">
    <citation type="journal article" date="2017" name="bioRxiv">
        <title>Comparative analysis of the genomes of Stylophora pistillata and Acropora digitifera provides evidence for extensive differences between species of corals.</title>
        <authorList>
            <person name="Voolstra C.R."/>
            <person name="Li Y."/>
            <person name="Liew Y.J."/>
            <person name="Baumgarten S."/>
            <person name="Zoccola D."/>
            <person name="Flot J.-F."/>
            <person name="Tambutte S."/>
            <person name="Allemand D."/>
            <person name="Aranda M."/>
        </authorList>
    </citation>
    <scope>NUCLEOTIDE SEQUENCE [LARGE SCALE GENOMIC DNA]</scope>
</reference>